<feature type="transmembrane region" description="Helical" evidence="1">
    <location>
        <begin position="332"/>
        <end position="357"/>
    </location>
</feature>
<dbReference type="Proteomes" id="UP000509301">
    <property type="component" value="Chromosome"/>
</dbReference>
<feature type="transmembrane region" description="Helical" evidence="1">
    <location>
        <begin position="86"/>
        <end position="108"/>
    </location>
</feature>
<dbReference type="OrthoDB" id="42646at2157"/>
<feature type="transmembrane region" description="Helical" evidence="1">
    <location>
        <begin position="496"/>
        <end position="521"/>
    </location>
</feature>
<dbReference type="EMBL" id="CP049074">
    <property type="protein sequence ID" value="QKR00114.1"/>
    <property type="molecule type" value="Genomic_DNA"/>
</dbReference>
<evidence type="ECO:0000313" key="2">
    <source>
        <dbReference type="EMBL" id="QKR00114.1"/>
    </source>
</evidence>
<proteinExistence type="predicted"/>
<evidence type="ECO:0000313" key="3">
    <source>
        <dbReference type="Proteomes" id="UP000509301"/>
    </source>
</evidence>
<feature type="transmembrane region" description="Helical" evidence="1">
    <location>
        <begin position="120"/>
        <end position="144"/>
    </location>
</feature>
<feature type="transmembrane region" description="Helical" evidence="1">
    <location>
        <begin position="274"/>
        <end position="291"/>
    </location>
</feature>
<dbReference type="KEGG" id="mten:GWK48_06760"/>
<keyword evidence="1" id="KW-0472">Membrane</keyword>
<feature type="transmembrane region" description="Helical" evidence="1">
    <location>
        <begin position="197"/>
        <end position="213"/>
    </location>
</feature>
<feature type="transmembrane region" description="Helical" evidence="1">
    <location>
        <begin position="454"/>
        <end position="476"/>
    </location>
</feature>
<keyword evidence="1" id="KW-0812">Transmembrane</keyword>
<evidence type="ECO:0000256" key="1">
    <source>
        <dbReference type="SAM" id="Phobius"/>
    </source>
</evidence>
<keyword evidence="3" id="KW-1185">Reference proteome</keyword>
<feature type="transmembrane region" description="Helical" evidence="1">
    <location>
        <begin position="579"/>
        <end position="601"/>
    </location>
</feature>
<feature type="transmembrane region" description="Helical" evidence="1">
    <location>
        <begin position="378"/>
        <end position="399"/>
    </location>
</feature>
<sequence length="625" mass="69166">MEDRKLTDIFQLRFIRLIFSITFVLYFVFYQYVDRILLFQDILLPQGVNIVVDTSPPVPPNQMPYPLWGPFLSITTRYFDWAMTPLSLSISFILSFLVALNVSLYIFLFYSIRMSSKHKLAASLGLLATSLSCSCELFTALIGATVSNIPFLVSITFMNLLGEALTVVAGTILVISSLVIASEIVGAKPFSWMRWKLGIPVAIIFALTLLLLPQGKEFFLARLVISILIGGIVGYVLKKAGKIGNPGKYSFFVSAVIVSILFVMFEYFNSLEAISLSILSGFLGYLGYINLKPWSRLGLLHIIGWSLIMPGPISLVLGSPIPFFSLTGGKAILFWITAWIFGTPIAWLAGVQYLQYIRDNLATYSSSLRLPPTRYTDYGYLKWLVLGGLAVFSQIAFFSTHSRYFLDYNGYDLLFLETMTLSSTFLMSAGLVAIGYGVYLAIKRRYGFPVISKKHFLLASILYGIVEMLVTKMMIIAPNGYPYPPVLVLGYGEPMYAPAVTIYVPGIIGFYLYPVSVLALVSSSALSGYIWALIYNQKRKKLGSLTAFSLLTACPSCGLSALGYVISSTVVASSIILSFYSQIAFTIASLAILTALLVYVIRTTNLSCKLDLTQPVERKGDLNPR</sequence>
<feature type="transmembrane region" description="Helical" evidence="1">
    <location>
        <begin position="303"/>
        <end position="326"/>
    </location>
</feature>
<feature type="transmembrane region" description="Helical" evidence="1">
    <location>
        <begin position="219"/>
        <end position="237"/>
    </location>
</feature>
<feature type="transmembrane region" description="Helical" evidence="1">
    <location>
        <begin position="164"/>
        <end position="185"/>
    </location>
</feature>
<dbReference type="AlphaFoldDB" id="A0A6N0NTD2"/>
<reference evidence="2 3" key="1">
    <citation type="submission" date="2020-02" db="EMBL/GenBank/DDBJ databases">
        <title>Comparative genome analysis reveals the metabolism and evolution of the thermophilic archaeal genus Metallosphaera.</title>
        <authorList>
            <person name="Jiang C."/>
        </authorList>
    </citation>
    <scope>NUCLEOTIDE SEQUENCE [LARGE SCALE GENOMIC DNA]</scope>
    <source>
        <strain evidence="2 3">Ric-A</strain>
    </source>
</reference>
<dbReference type="RefSeq" id="WP_174630788.1">
    <property type="nucleotide sequence ID" value="NZ_CP049074.1"/>
</dbReference>
<feature type="transmembrane region" description="Helical" evidence="1">
    <location>
        <begin position="249"/>
        <end position="268"/>
    </location>
</feature>
<organism evidence="2 3">
    <name type="scientific">Metallosphaera tengchongensis</name>
    <dbReference type="NCBI Taxonomy" id="1532350"/>
    <lineage>
        <taxon>Archaea</taxon>
        <taxon>Thermoproteota</taxon>
        <taxon>Thermoprotei</taxon>
        <taxon>Sulfolobales</taxon>
        <taxon>Sulfolobaceae</taxon>
        <taxon>Metallosphaera</taxon>
    </lineage>
</organism>
<name>A0A6N0NTD2_9CREN</name>
<dbReference type="GeneID" id="55641636"/>
<protein>
    <submittedName>
        <fullName evidence="2">Uncharacterized protein</fullName>
    </submittedName>
</protein>
<feature type="transmembrane region" description="Helical" evidence="1">
    <location>
        <begin position="12"/>
        <end position="33"/>
    </location>
</feature>
<accession>A0A6N0NTD2</accession>
<keyword evidence="1" id="KW-1133">Transmembrane helix</keyword>
<feature type="transmembrane region" description="Helical" evidence="1">
    <location>
        <begin position="542"/>
        <end position="567"/>
    </location>
</feature>
<feature type="transmembrane region" description="Helical" evidence="1">
    <location>
        <begin position="419"/>
        <end position="442"/>
    </location>
</feature>
<gene>
    <name evidence="2" type="ORF">GWK48_06760</name>
</gene>